<proteinExistence type="predicted"/>
<organism evidence="1 2">
    <name type="scientific">Coprinopsis marcescibilis</name>
    <name type="common">Agaric fungus</name>
    <name type="synonym">Psathyrella marcescibilis</name>
    <dbReference type="NCBI Taxonomy" id="230819"/>
    <lineage>
        <taxon>Eukaryota</taxon>
        <taxon>Fungi</taxon>
        <taxon>Dikarya</taxon>
        <taxon>Basidiomycota</taxon>
        <taxon>Agaricomycotina</taxon>
        <taxon>Agaricomycetes</taxon>
        <taxon>Agaricomycetidae</taxon>
        <taxon>Agaricales</taxon>
        <taxon>Agaricineae</taxon>
        <taxon>Psathyrellaceae</taxon>
        <taxon>Coprinopsis</taxon>
    </lineage>
</organism>
<dbReference type="OrthoDB" id="686384at2759"/>
<sequence>MQSINPNPTVTLTQKHQTPNPYEAKFGYSRAIRKGPLIFVSGTTSILPATGKVACPDSAYEQTRVIFEEIFRAVKALGGRGSDVVRVRMFVTRDQDTGDVGRGMKEAFAGLLLEGDGVLTQAGVGGVKEVAEPAATMIVGARFVDPDMKVEIEADAVVL</sequence>
<gene>
    <name evidence="1" type="ORF">FA15DRAFT_754702</name>
</gene>
<name>A0A5C3L2T9_COPMA</name>
<dbReference type="Proteomes" id="UP000307440">
    <property type="component" value="Unassembled WGS sequence"/>
</dbReference>
<evidence type="ECO:0000313" key="2">
    <source>
        <dbReference type="Proteomes" id="UP000307440"/>
    </source>
</evidence>
<keyword evidence="2" id="KW-1185">Reference proteome</keyword>
<dbReference type="SUPFAM" id="SSF55298">
    <property type="entry name" value="YjgF-like"/>
    <property type="match status" value="1"/>
</dbReference>
<dbReference type="InterPro" id="IPR035959">
    <property type="entry name" value="RutC-like_sf"/>
</dbReference>
<accession>A0A5C3L2T9</accession>
<dbReference type="CDD" id="cd06154">
    <property type="entry name" value="YjgF_YER057c_UK114_like_6"/>
    <property type="match status" value="1"/>
</dbReference>
<dbReference type="STRING" id="230819.A0A5C3L2T9"/>
<dbReference type="Gene3D" id="3.30.1330.40">
    <property type="entry name" value="RutC-like"/>
    <property type="match status" value="1"/>
</dbReference>
<protein>
    <submittedName>
        <fullName evidence="1">YjgF-like protein</fullName>
    </submittedName>
</protein>
<dbReference type="Pfam" id="PF01042">
    <property type="entry name" value="Ribonuc_L-PSP"/>
    <property type="match status" value="1"/>
</dbReference>
<dbReference type="EMBL" id="ML210170">
    <property type="protein sequence ID" value="TFK26853.1"/>
    <property type="molecule type" value="Genomic_DNA"/>
</dbReference>
<dbReference type="InterPro" id="IPR006175">
    <property type="entry name" value="YjgF/YER057c/UK114"/>
</dbReference>
<evidence type="ECO:0000313" key="1">
    <source>
        <dbReference type="EMBL" id="TFK26853.1"/>
    </source>
</evidence>
<reference evidence="1 2" key="1">
    <citation type="journal article" date="2019" name="Nat. Ecol. Evol.">
        <title>Megaphylogeny resolves global patterns of mushroom evolution.</title>
        <authorList>
            <person name="Varga T."/>
            <person name="Krizsan K."/>
            <person name="Foldi C."/>
            <person name="Dima B."/>
            <person name="Sanchez-Garcia M."/>
            <person name="Sanchez-Ramirez S."/>
            <person name="Szollosi G.J."/>
            <person name="Szarkandi J.G."/>
            <person name="Papp V."/>
            <person name="Albert L."/>
            <person name="Andreopoulos W."/>
            <person name="Angelini C."/>
            <person name="Antonin V."/>
            <person name="Barry K.W."/>
            <person name="Bougher N.L."/>
            <person name="Buchanan P."/>
            <person name="Buyck B."/>
            <person name="Bense V."/>
            <person name="Catcheside P."/>
            <person name="Chovatia M."/>
            <person name="Cooper J."/>
            <person name="Damon W."/>
            <person name="Desjardin D."/>
            <person name="Finy P."/>
            <person name="Geml J."/>
            <person name="Haridas S."/>
            <person name="Hughes K."/>
            <person name="Justo A."/>
            <person name="Karasinski D."/>
            <person name="Kautmanova I."/>
            <person name="Kiss B."/>
            <person name="Kocsube S."/>
            <person name="Kotiranta H."/>
            <person name="LaButti K.M."/>
            <person name="Lechner B.E."/>
            <person name="Liimatainen K."/>
            <person name="Lipzen A."/>
            <person name="Lukacs Z."/>
            <person name="Mihaltcheva S."/>
            <person name="Morgado L.N."/>
            <person name="Niskanen T."/>
            <person name="Noordeloos M.E."/>
            <person name="Ohm R.A."/>
            <person name="Ortiz-Santana B."/>
            <person name="Ovrebo C."/>
            <person name="Racz N."/>
            <person name="Riley R."/>
            <person name="Savchenko A."/>
            <person name="Shiryaev A."/>
            <person name="Soop K."/>
            <person name="Spirin V."/>
            <person name="Szebenyi C."/>
            <person name="Tomsovsky M."/>
            <person name="Tulloss R.E."/>
            <person name="Uehling J."/>
            <person name="Grigoriev I.V."/>
            <person name="Vagvolgyi C."/>
            <person name="Papp T."/>
            <person name="Martin F.M."/>
            <person name="Miettinen O."/>
            <person name="Hibbett D.S."/>
            <person name="Nagy L.G."/>
        </authorList>
    </citation>
    <scope>NUCLEOTIDE SEQUENCE [LARGE SCALE GENOMIC DNA]</scope>
    <source>
        <strain evidence="1 2">CBS 121175</strain>
    </source>
</reference>
<dbReference type="AlphaFoldDB" id="A0A5C3L2T9"/>
<dbReference type="PANTHER" id="PTHR43857:SF1">
    <property type="entry name" value="YJGH FAMILY PROTEIN"/>
    <property type="match status" value="1"/>
</dbReference>
<dbReference type="PANTHER" id="PTHR43857">
    <property type="entry name" value="BLR7761 PROTEIN"/>
    <property type="match status" value="1"/>
</dbReference>